<keyword evidence="3" id="KW-0245">EGF-like domain</keyword>
<evidence type="ECO:0000256" key="8">
    <source>
        <dbReference type="ARBA" id="ARBA00023180"/>
    </source>
</evidence>
<keyword evidence="5" id="KW-0677">Repeat</keyword>
<organism evidence="10 11">
    <name type="scientific">Ranitomeya imitator</name>
    <name type="common">mimic poison frog</name>
    <dbReference type="NCBI Taxonomy" id="111125"/>
    <lineage>
        <taxon>Eukaryota</taxon>
        <taxon>Metazoa</taxon>
        <taxon>Chordata</taxon>
        <taxon>Craniata</taxon>
        <taxon>Vertebrata</taxon>
        <taxon>Euteleostomi</taxon>
        <taxon>Amphibia</taxon>
        <taxon>Batrachia</taxon>
        <taxon>Anura</taxon>
        <taxon>Neobatrachia</taxon>
        <taxon>Hyloidea</taxon>
        <taxon>Dendrobatidae</taxon>
        <taxon>Dendrobatinae</taxon>
        <taxon>Ranitomeya</taxon>
    </lineage>
</organism>
<accession>A0ABN9MFM9</accession>
<keyword evidence="2" id="KW-1003">Cell membrane</keyword>
<feature type="compositionally biased region" description="Polar residues" evidence="9">
    <location>
        <begin position="469"/>
        <end position="497"/>
    </location>
</feature>
<evidence type="ECO:0008006" key="12">
    <source>
        <dbReference type="Google" id="ProtNLM"/>
    </source>
</evidence>
<comment type="caution">
    <text evidence="10">The sequence shown here is derived from an EMBL/GenBank/DDBJ whole genome shotgun (WGS) entry which is preliminary data.</text>
</comment>
<sequence>MVVDDEEKANILNTFFSTVFTVENEMLGEIPRNNENPILRVTNLTQEEVRNRLNKIKIDKSPGPDGIHPRVLRELTTGSVPQDWRIANVVPIFKKGSKSEPGNYRPDIVPVYQIKGISKLFKLCLPKVQCFCDSLTSPPSERQFNALLMSVASLLANIVGRSFLAVSLVPTCIRRNGWTSLELKNFGILSVTSLIIAPGRQHTSLAVMSGLQMAASVPLSKTHWDNFTTGLGQVYITGDATIETLNVTNNETSSNFTIRPEQDFITSDETPDTSLEMFPSNVTAGLHVTNISQDTNGRPNSTPESLLNNTPTEADLSYINQETIRSPNITLQSHPENVTSGPHLTYMIEETSEIPNSTLETFPNNVTTGANVSYITEETSRAPNSSPENYSSNVTTGPDLAYITEEASRAPNTSPENYPSNVTTGPDLTYITEETSRALNSSPENYPSNVTTGPHLAYITVETSRALNISPENYPKTSRAPNSSPENYSSNVTTGPHSTSTTQYTSGTSTSTLEPYPNNATTRPNMSYISEETSITPSTTTEKYQSNVTSGSHLTYITEETSRTSNTTLFVPNNGTTAGDLIYTNEEPSRTINNVHEFFFNVTSGSDLTSLMVVTVRTLNNTLEQLQSNVTTDPGLVYLREKTTGTPNTSLEMDRTSYPDIINSLDLIDTITDAPTTWTSITSVQTGGTFFISAVHCFQDADCPPYSMCSLQGALHICQCHLGYFFHQDLGCVAARTFPARIPISVLSWDETSGGGDIGDEIRHMEAAQYDLGVHRVRMLFQDVFDHIPGYVSTSITDVQLDEGHVTIVHSFSTLYPVTEEDVWRALTVSPIFCDDPHGGCASALTRDNYQGLSLCDFDVCDFSSSDCHVHGGLVTCECRRGYYKFSPTDRSCRECGSGYRRTESGCERSVLSPAILCVHRAATSIYIIV</sequence>
<keyword evidence="4" id="KW-0732">Signal</keyword>
<evidence type="ECO:0000256" key="9">
    <source>
        <dbReference type="SAM" id="MobiDB-lite"/>
    </source>
</evidence>
<gene>
    <name evidence="10" type="ORF">RIMI_LOCUS20421489</name>
</gene>
<evidence type="ECO:0000313" key="10">
    <source>
        <dbReference type="EMBL" id="CAJ0965568.1"/>
    </source>
</evidence>
<protein>
    <recommendedName>
        <fullName evidence="12">EGF-like domain-containing protein</fullName>
    </recommendedName>
</protein>
<dbReference type="EMBL" id="CAUEEQ010068327">
    <property type="protein sequence ID" value="CAJ0965568.1"/>
    <property type="molecule type" value="Genomic_DNA"/>
</dbReference>
<feature type="region of interest" description="Disordered" evidence="9">
    <location>
        <begin position="469"/>
        <end position="524"/>
    </location>
</feature>
<evidence type="ECO:0000256" key="6">
    <source>
        <dbReference type="ARBA" id="ARBA00023136"/>
    </source>
</evidence>
<evidence type="ECO:0000256" key="7">
    <source>
        <dbReference type="ARBA" id="ARBA00023157"/>
    </source>
</evidence>
<evidence type="ECO:0000256" key="2">
    <source>
        <dbReference type="ARBA" id="ARBA00022475"/>
    </source>
</evidence>
<evidence type="ECO:0000256" key="1">
    <source>
        <dbReference type="ARBA" id="ARBA00004236"/>
    </source>
</evidence>
<evidence type="ECO:0000256" key="3">
    <source>
        <dbReference type="ARBA" id="ARBA00022536"/>
    </source>
</evidence>
<keyword evidence="8" id="KW-0325">Glycoprotein</keyword>
<reference evidence="10" key="1">
    <citation type="submission" date="2023-07" db="EMBL/GenBank/DDBJ databases">
        <authorList>
            <person name="Stuckert A."/>
        </authorList>
    </citation>
    <scope>NUCLEOTIDE SEQUENCE</scope>
</reference>
<keyword evidence="6" id="KW-0472">Membrane</keyword>
<name>A0ABN9MFM9_9NEOB</name>
<dbReference type="PANTHER" id="PTHR24037:SF12">
    <property type="entry name" value="PROTEIN HEG HOMOLOG 1-LIKE ISOFORM X1"/>
    <property type="match status" value="1"/>
</dbReference>
<dbReference type="PANTHER" id="PTHR24037">
    <property type="entry name" value="HEART DEVELOPMENT PROTEIN WITH EGF-LIKE DOMAINS 1"/>
    <property type="match status" value="1"/>
</dbReference>
<evidence type="ECO:0000256" key="4">
    <source>
        <dbReference type="ARBA" id="ARBA00022729"/>
    </source>
</evidence>
<keyword evidence="11" id="KW-1185">Reference proteome</keyword>
<comment type="subcellular location">
    <subcellularLocation>
        <location evidence="1">Cell membrane</location>
    </subcellularLocation>
</comment>
<feature type="compositionally biased region" description="Low complexity" evidence="9">
    <location>
        <begin position="498"/>
        <end position="512"/>
    </location>
</feature>
<proteinExistence type="predicted"/>
<evidence type="ECO:0000313" key="11">
    <source>
        <dbReference type="Proteomes" id="UP001176940"/>
    </source>
</evidence>
<dbReference type="Proteomes" id="UP001176940">
    <property type="component" value="Unassembled WGS sequence"/>
</dbReference>
<evidence type="ECO:0000256" key="5">
    <source>
        <dbReference type="ARBA" id="ARBA00022737"/>
    </source>
</evidence>
<keyword evidence="7" id="KW-1015">Disulfide bond</keyword>